<dbReference type="AlphaFoldDB" id="A0A2U2DV24"/>
<evidence type="ECO:0000313" key="1">
    <source>
        <dbReference type="EMBL" id="PWE57141.1"/>
    </source>
</evidence>
<dbReference type="RefSeq" id="WP_109457244.1">
    <property type="nucleotide sequence ID" value="NZ_QFBC01000002.1"/>
</dbReference>
<name>A0A2U2DV24_9HYPH</name>
<keyword evidence="2" id="KW-1185">Reference proteome</keyword>
<dbReference type="OrthoDB" id="5464900at2"/>
<proteinExistence type="predicted"/>
<dbReference type="Proteomes" id="UP000245252">
    <property type="component" value="Unassembled WGS sequence"/>
</dbReference>
<comment type="caution">
    <text evidence="1">The sequence shown here is derived from an EMBL/GenBank/DDBJ whole genome shotgun (WGS) entry which is preliminary data.</text>
</comment>
<reference evidence="1 2" key="1">
    <citation type="submission" date="2018-05" db="EMBL/GenBank/DDBJ databases">
        <title>The draft genome of strain NS-104.</title>
        <authorList>
            <person name="Hang P."/>
            <person name="Jiang J."/>
        </authorList>
    </citation>
    <scope>NUCLEOTIDE SEQUENCE [LARGE SCALE GENOMIC DNA]</scope>
    <source>
        <strain evidence="1 2">NS-104</strain>
    </source>
</reference>
<organism evidence="1 2">
    <name type="scientific">Metarhizobium album</name>
    <dbReference type="NCBI Taxonomy" id="2182425"/>
    <lineage>
        <taxon>Bacteria</taxon>
        <taxon>Pseudomonadati</taxon>
        <taxon>Pseudomonadota</taxon>
        <taxon>Alphaproteobacteria</taxon>
        <taxon>Hyphomicrobiales</taxon>
        <taxon>Rhizobiaceae</taxon>
        <taxon>Metarhizobium</taxon>
    </lineage>
</organism>
<sequence>MAEEANDTFSAAIAELVRECEKYRDDQSTDREKVNEFYDGDTQAYIPEQEGRSKVVSRDIRSVTKKVLPSIMRVILGGDKIVEYLPVQRGDEEKAEQATDYVNNVVFPESNGRVAVQDAINDALKLRNGILYWWYDKKITVSVSRHTGLDEMSLVQLVSDDDVAVLEADQSTMQVDTPQGPQEVPVYNVKIRRREEQGLTKVRAIAPEEFLIHPDALDIDESPMVGINKRLRRTDLVAMGYDRDLVWGLPEAKAKDDSEEESRRREIFSHGNDVVKSMQEVEYYELYVRIDEDEDGIAELRRMVYAGGIRDEFQLENEEWDEVPFADVTCERRPHQREGHSLADDGMELQVIRTVLLRQTIDNLYWQNNQQPIVREGAITNPDAVLTPTFGKPIRVADDVPDVRAVLGWTQIPMVADQSFGMLEYLDRELSERTGITDAAGGLAPDALQNVTAKASALMEQAGVGQTELMVRTIAGNLVKVFKGLLKLTVKHQDKPRTVRLRDKWVDFDPRTWNANMDAKVNTGLGAGTRERDMMAMNVVNTLQEKLLLAFGAIDNPFVTPDNLYMAIDKTVLSAGLPSSLPYITKPTPEAIQKAVQAKQGKTDPEMEKIKAKAAADQAKAQSDAQIEKMKLDNQLIIEREKLAAEMNLKRYQIDQEMQLKRQQNAIQIMTREQPTPVHIGGEPG</sequence>
<evidence type="ECO:0000313" key="2">
    <source>
        <dbReference type="Proteomes" id="UP000245252"/>
    </source>
</evidence>
<dbReference type="Pfam" id="PF23899">
    <property type="entry name" value="SU10_portal"/>
    <property type="match status" value="1"/>
</dbReference>
<accession>A0A2U2DV24</accession>
<dbReference type="InterPro" id="IPR056909">
    <property type="entry name" value="SU10_portal"/>
</dbReference>
<dbReference type="EMBL" id="QFBC01000002">
    <property type="protein sequence ID" value="PWE57141.1"/>
    <property type="molecule type" value="Genomic_DNA"/>
</dbReference>
<protein>
    <submittedName>
        <fullName evidence="1">Phage portal protein</fullName>
    </submittedName>
</protein>
<gene>
    <name evidence="1" type="ORF">DEM27_05735</name>
</gene>